<comment type="caution">
    <text evidence="6">The sequence shown here is derived from an EMBL/GenBank/DDBJ whole genome shotgun (WGS) entry which is preliminary data.</text>
</comment>
<dbReference type="GO" id="GO:0033539">
    <property type="term" value="P:fatty acid beta-oxidation using acyl-CoA dehydrogenase"/>
    <property type="evidence" value="ECO:0007669"/>
    <property type="project" value="TreeGrafter"/>
</dbReference>
<proteinExistence type="inferred from homology"/>
<feature type="non-terminal residue" evidence="6">
    <location>
        <position position="1"/>
    </location>
</feature>
<dbReference type="PANTHER" id="PTHR43153:SF1">
    <property type="entry name" value="ELECTRON TRANSFER FLAVOPROTEIN SUBUNIT ALPHA, MITOCHONDRIAL"/>
    <property type="match status" value="1"/>
</dbReference>
<evidence type="ECO:0000259" key="5">
    <source>
        <dbReference type="Pfam" id="PF00766"/>
    </source>
</evidence>
<dbReference type="InterPro" id="IPR014731">
    <property type="entry name" value="ETF_asu_C"/>
</dbReference>
<dbReference type="SUPFAM" id="SSF52467">
    <property type="entry name" value="DHS-like NAD/FAD-binding domain"/>
    <property type="match status" value="1"/>
</dbReference>
<dbReference type="GO" id="GO:0050660">
    <property type="term" value="F:flavin adenine dinucleotide binding"/>
    <property type="evidence" value="ECO:0007669"/>
    <property type="project" value="InterPro"/>
</dbReference>
<dbReference type="GO" id="GO:0009055">
    <property type="term" value="F:electron transfer activity"/>
    <property type="evidence" value="ECO:0007669"/>
    <property type="project" value="InterPro"/>
</dbReference>
<keyword evidence="3" id="KW-0274">FAD</keyword>
<organism evidence="6">
    <name type="scientific">marine sediment metagenome</name>
    <dbReference type="NCBI Taxonomy" id="412755"/>
    <lineage>
        <taxon>unclassified sequences</taxon>
        <taxon>metagenomes</taxon>
        <taxon>ecological metagenomes</taxon>
    </lineage>
</organism>
<keyword evidence="4" id="KW-0249">Electron transport</keyword>
<dbReference type="PROSITE" id="PS00696">
    <property type="entry name" value="ETF_ALPHA"/>
    <property type="match status" value="1"/>
</dbReference>
<dbReference type="FunFam" id="3.40.50.1220:FF:000001">
    <property type="entry name" value="Electron transfer flavoprotein, alpha subunit"/>
    <property type="match status" value="1"/>
</dbReference>
<evidence type="ECO:0000256" key="4">
    <source>
        <dbReference type="ARBA" id="ARBA00022982"/>
    </source>
</evidence>
<evidence type="ECO:0000256" key="3">
    <source>
        <dbReference type="ARBA" id="ARBA00022827"/>
    </source>
</evidence>
<comment type="similarity">
    <text evidence="1">Belongs to the ETF alpha-subunit/FixB family.</text>
</comment>
<keyword evidence="2" id="KW-0285">Flavoprotein</keyword>
<dbReference type="AlphaFoldDB" id="X1I782"/>
<keyword evidence="4" id="KW-0813">Transport</keyword>
<accession>X1I782</accession>
<reference evidence="6" key="1">
    <citation type="journal article" date="2014" name="Front. Microbiol.">
        <title>High frequency of phylogenetically diverse reductive dehalogenase-homologous genes in deep subseafloor sedimentary metagenomes.</title>
        <authorList>
            <person name="Kawai M."/>
            <person name="Futagami T."/>
            <person name="Toyoda A."/>
            <person name="Takaki Y."/>
            <person name="Nishi S."/>
            <person name="Hori S."/>
            <person name="Arai W."/>
            <person name="Tsubouchi T."/>
            <person name="Morono Y."/>
            <person name="Uchiyama I."/>
            <person name="Ito T."/>
            <person name="Fujiyama A."/>
            <person name="Inagaki F."/>
            <person name="Takami H."/>
        </authorList>
    </citation>
    <scope>NUCLEOTIDE SEQUENCE</scope>
    <source>
        <strain evidence="6">Expedition CK06-06</strain>
    </source>
</reference>
<name>X1I782_9ZZZZ</name>
<dbReference type="EMBL" id="BARU01029283">
    <property type="protein sequence ID" value="GAH65135.1"/>
    <property type="molecule type" value="Genomic_DNA"/>
</dbReference>
<dbReference type="Gene3D" id="3.40.50.1220">
    <property type="entry name" value="TPP-binding domain"/>
    <property type="match status" value="1"/>
</dbReference>
<dbReference type="Pfam" id="PF00766">
    <property type="entry name" value="ETF_alpha"/>
    <property type="match status" value="1"/>
</dbReference>
<evidence type="ECO:0000256" key="2">
    <source>
        <dbReference type="ARBA" id="ARBA00022630"/>
    </source>
</evidence>
<feature type="domain" description="Electron transfer flavoprotein alpha subunit C-terminal" evidence="5">
    <location>
        <begin position="46"/>
        <end position="126"/>
    </location>
</feature>
<gene>
    <name evidence="6" type="ORF">S03H2_46612</name>
</gene>
<dbReference type="PANTHER" id="PTHR43153">
    <property type="entry name" value="ELECTRON TRANSFER FLAVOPROTEIN ALPHA"/>
    <property type="match status" value="1"/>
</dbReference>
<dbReference type="InterPro" id="IPR018206">
    <property type="entry name" value="ETF_asu_C_CS"/>
</dbReference>
<sequence length="167" mass="18087">RPRVFKKNTPAKERKGQIIKVDFNGESITSRTKLLNFVEDLTERVKLEDADIIVSGGRGLGKAENFQLLEELATVMGAALGSSRPPVDDGWIPYSHQVGQTGKTVCPKLYIACGISGSVQHMAGMQTSDTIVAINNDPDAPIFEVATYGIVGDLFKVVPMLIEKLKG</sequence>
<dbReference type="InterPro" id="IPR001308">
    <property type="entry name" value="ETF_a/FixB"/>
</dbReference>
<dbReference type="InterPro" id="IPR029035">
    <property type="entry name" value="DHS-like_NAD/FAD-binding_dom"/>
</dbReference>
<evidence type="ECO:0000256" key="1">
    <source>
        <dbReference type="ARBA" id="ARBA00005817"/>
    </source>
</evidence>
<protein>
    <recommendedName>
        <fullName evidence="5">Electron transfer flavoprotein alpha subunit C-terminal domain-containing protein</fullName>
    </recommendedName>
</protein>
<evidence type="ECO:0000313" key="6">
    <source>
        <dbReference type="EMBL" id="GAH65135.1"/>
    </source>
</evidence>